<sequence length="57" mass="6693">MANKQIEMRKVKKIFKLYSAGVSKRRISSQLGISRNTVSKYIAFFQRYQLTSYEVEA</sequence>
<feature type="non-terminal residue" evidence="1">
    <location>
        <position position="57"/>
    </location>
</feature>
<dbReference type="GO" id="GO:0003677">
    <property type="term" value="F:DNA binding"/>
    <property type="evidence" value="ECO:0007669"/>
    <property type="project" value="UniProtKB-KW"/>
</dbReference>
<dbReference type="EMBL" id="FPJE01000020">
    <property type="protein sequence ID" value="SFW67919.1"/>
    <property type="molecule type" value="Genomic_DNA"/>
</dbReference>
<dbReference type="RefSeq" id="WP_217652410.1">
    <property type="nucleotide sequence ID" value="NZ_FPJE01000020.1"/>
</dbReference>
<dbReference type="SUPFAM" id="SSF46689">
    <property type="entry name" value="Homeodomain-like"/>
    <property type="match status" value="1"/>
</dbReference>
<dbReference type="Gene3D" id="1.10.10.10">
    <property type="entry name" value="Winged helix-like DNA-binding domain superfamily/Winged helix DNA-binding domain"/>
    <property type="match status" value="1"/>
</dbReference>
<dbReference type="InterPro" id="IPR009057">
    <property type="entry name" value="Homeodomain-like_sf"/>
</dbReference>
<organism evidence="1 2">
    <name type="scientific">Sinomicrobium oceani</name>
    <dbReference type="NCBI Taxonomy" id="1150368"/>
    <lineage>
        <taxon>Bacteria</taxon>
        <taxon>Pseudomonadati</taxon>
        <taxon>Bacteroidota</taxon>
        <taxon>Flavobacteriia</taxon>
        <taxon>Flavobacteriales</taxon>
        <taxon>Flavobacteriaceae</taxon>
        <taxon>Sinomicrobium</taxon>
    </lineage>
</organism>
<dbReference type="Pfam" id="PF13384">
    <property type="entry name" value="HTH_23"/>
    <property type="match status" value="1"/>
</dbReference>
<evidence type="ECO:0000313" key="2">
    <source>
        <dbReference type="Proteomes" id="UP000182248"/>
    </source>
</evidence>
<keyword evidence="1" id="KW-0371">Homeobox</keyword>
<gene>
    <name evidence="1" type="ORF">SAMN02927921_03237</name>
</gene>
<protein>
    <submittedName>
        <fullName evidence="1">Homeodomain-like domain-containing protein</fullName>
    </submittedName>
</protein>
<proteinExistence type="predicted"/>
<keyword evidence="2" id="KW-1185">Reference proteome</keyword>
<reference evidence="1 2" key="1">
    <citation type="submission" date="2016-11" db="EMBL/GenBank/DDBJ databases">
        <authorList>
            <person name="Jaros S."/>
            <person name="Januszkiewicz K."/>
            <person name="Wedrychowicz H."/>
        </authorList>
    </citation>
    <scope>NUCLEOTIDE SEQUENCE [LARGE SCALE GENOMIC DNA]</scope>
    <source>
        <strain evidence="1 2">CGMCC 1.12145</strain>
    </source>
</reference>
<name>A0A1K1R700_9FLAO</name>
<accession>A0A1K1R700</accession>
<keyword evidence="1" id="KW-0238">DNA-binding</keyword>
<dbReference type="InterPro" id="IPR036388">
    <property type="entry name" value="WH-like_DNA-bd_sf"/>
</dbReference>
<dbReference type="Proteomes" id="UP000182248">
    <property type="component" value="Unassembled WGS sequence"/>
</dbReference>
<dbReference type="AlphaFoldDB" id="A0A1K1R700"/>
<evidence type="ECO:0000313" key="1">
    <source>
        <dbReference type="EMBL" id="SFW67919.1"/>
    </source>
</evidence>